<comment type="caution">
    <text evidence="2">The sequence shown here is derived from an EMBL/GenBank/DDBJ whole genome shotgun (WGS) entry which is preliminary data.</text>
</comment>
<organism evidence="2 3">
    <name type="scientific">Acipenser ruthenus</name>
    <name type="common">Sterlet sturgeon</name>
    <dbReference type="NCBI Taxonomy" id="7906"/>
    <lineage>
        <taxon>Eukaryota</taxon>
        <taxon>Metazoa</taxon>
        <taxon>Chordata</taxon>
        <taxon>Craniata</taxon>
        <taxon>Vertebrata</taxon>
        <taxon>Euteleostomi</taxon>
        <taxon>Actinopterygii</taxon>
        <taxon>Chondrostei</taxon>
        <taxon>Acipenseriformes</taxon>
        <taxon>Acipenseridae</taxon>
        <taxon>Acipenser</taxon>
    </lineage>
</organism>
<feature type="compositionally biased region" description="Polar residues" evidence="1">
    <location>
        <begin position="539"/>
        <end position="549"/>
    </location>
</feature>
<dbReference type="EMBL" id="SCEB01000273">
    <property type="protein sequence ID" value="RXM99922.1"/>
    <property type="molecule type" value="Genomic_DNA"/>
</dbReference>
<accession>A0A662YTX7</accession>
<keyword evidence="3" id="KW-1185">Reference proteome</keyword>
<feature type="region of interest" description="Disordered" evidence="1">
    <location>
        <begin position="456"/>
        <end position="582"/>
    </location>
</feature>
<reference evidence="2 3" key="1">
    <citation type="submission" date="2019-01" db="EMBL/GenBank/DDBJ databases">
        <title>Draft Genome and Complete Hox-Cluster Characterization of the Sterlet Sturgeon (Acipenser ruthenus).</title>
        <authorList>
            <person name="Wei Q."/>
        </authorList>
    </citation>
    <scope>NUCLEOTIDE SEQUENCE [LARGE SCALE GENOMIC DNA]</scope>
    <source>
        <strain evidence="2">WHYD16114868_AA</strain>
        <tissue evidence="2">Blood</tissue>
    </source>
</reference>
<feature type="region of interest" description="Disordered" evidence="1">
    <location>
        <begin position="89"/>
        <end position="147"/>
    </location>
</feature>
<proteinExistence type="predicted"/>
<gene>
    <name evidence="2" type="ORF">EOD39_10566</name>
</gene>
<evidence type="ECO:0000313" key="3">
    <source>
        <dbReference type="Proteomes" id="UP000289886"/>
    </source>
</evidence>
<feature type="compositionally biased region" description="Polar residues" evidence="1">
    <location>
        <begin position="317"/>
        <end position="337"/>
    </location>
</feature>
<feature type="compositionally biased region" description="Polar residues" evidence="1">
    <location>
        <begin position="257"/>
        <end position="267"/>
    </location>
</feature>
<name>A0A662YTX7_ACIRT</name>
<dbReference type="AlphaFoldDB" id="A0A662YTX7"/>
<feature type="compositionally biased region" description="Polar residues" evidence="1">
    <location>
        <begin position="89"/>
        <end position="107"/>
    </location>
</feature>
<dbReference type="Proteomes" id="UP000289886">
    <property type="component" value="Unassembled WGS sequence"/>
</dbReference>
<feature type="compositionally biased region" description="Low complexity" evidence="1">
    <location>
        <begin position="352"/>
        <end position="365"/>
    </location>
</feature>
<evidence type="ECO:0000256" key="1">
    <source>
        <dbReference type="SAM" id="MobiDB-lite"/>
    </source>
</evidence>
<feature type="region of interest" description="Disordered" evidence="1">
    <location>
        <begin position="317"/>
        <end position="384"/>
    </location>
</feature>
<evidence type="ECO:0000313" key="2">
    <source>
        <dbReference type="EMBL" id="RXM99922.1"/>
    </source>
</evidence>
<feature type="region of interest" description="Disordered" evidence="1">
    <location>
        <begin position="254"/>
        <end position="274"/>
    </location>
</feature>
<protein>
    <submittedName>
        <fullName evidence="2">Uncharacterized protein</fullName>
    </submittedName>
</protein>
<sequence length="592" mass="62751">MGRLDEPAKKRIVELRRAGLSFRRIKTVLELDNIKVSAQTIYLFLKKNKKIKLEQEERGLGAAPAQSGVAVRGSGWADQQLWSLMQDRSTTGYPRTTGQQGPSQARGQGSVLGTGPTGTPCDSGSPRTAEDSGGSSRKGVAQERKEEGIKIVSVTSLSETSGRLGFQKREGVSGAMNKGSFPLNPAPQRSPQATCSVPHLQGSNPGSALPANSISKALLAATNRRRVPFTQPRNPTLIARKRLVEKAILHKMKVKETGSQNSQQMGQPSRRGQCYIESAPPNTMTGFSVSSGSFSSAVTVTGVQNSPLVYSTPRQRLQGAVTSSVSRGPTVSTTSPASMMRGASAQSSTGPGQAQSSSALLTSSGNPSTDSSHPAKRTTALPASTRVSLTPCMGTSPGPCGGSAVLEQLGNLNTQLRTLSSVVLLLTEQQGRLEREQAQQTQVQRQILSTLQGLATSLRPAPPSPAPCTESPAPGQAPYTPTTPDPSHTKPVSAPSGYYNITDPASRQYEPISCSSTPPGHLQYKPMSLNSAPHEHNHYQSSDSTSLSQICFPPISMDLSPPDHTHFSPTSPDPAPPTDPDTQFNIFKVELF</sequence>